<dbReference type="EMBL" id="OGUS01000110">
    <property type="protein sequence ID" value="SPC12041.1"/>
    <property type="molecule type" value="Genomic_DNA"/>
</dbReference>
<dbReference type="Proteomes" id="UP000256862">
    <property type="component" value="Chromosome CO2235"/>
</dbReference>
<sequence>MRYACRQKSLESSAIPRHLRPLLPCNARAVNAEIRPGEARFPTYRTVCRTCLRRGSAG</sequence>
<gene>
    <name evidence="1" type="ORF">CO2235_100061</name>
</gene>
<name>A0A375FX03_9BURK</name>
<proteinExistence type="predicted"/>
<protein>
    <submittedName>
        <fullName evidence="1">Uncharacterized protein</fullName>
    </submittedName>
</protein>
<accession>A0A375FX03</accession>
<reference evidence="1" key="1">
    <citation type="submission" date="2018-01" db="EMBL/GenBank/DDBJ databases">
        <authorList>
            <person name="Clerissi C."/>
        </authorList>
    </citation>
    <scope>NUCLEOTIDE SEQUENCE</scope>
    <source>
        <strain evidence="1">Cupriavidus oxalaticus LMG 2235</strain>
    </source>
</reference>
<dbReference type="AlphaFoldDB" id="A0A375FX03"/>
<organism evidence="1">
    <name type="scientific">Cupriavidus oxalaticus</name>
    <dbReference type="NCBI Taxonomy" id="96344"/>
    <lineage>
        <taxon>Bacteria</taxon>
        <taxon>Pseudomonadati</taxon>
        <taxon>Pseudomonadota</taxon>
        <taxon>Betaproteobacteria</taxon>
        <taxon>Burkholderiales</taxon>
        <taxon>Burkholderiaceae</taxon>
        <taxon>Cupriavidus</taxon>
    </lineage>
</organism>
<evidence type="ECO:0000313" key="1">
    <source>
        <dbReference type="EMBL" id="SPC12041.1"/>
    </source>
</evidence>
<comment type="caution">
    <text evidence="1">The sequence shown here is derived from an EMBL/GenBank/DDBJ whole genome shotgun (WGS) entry which is preliminary data.</text>
</comment>